<organism evidence="1">
    <name type="scientific">marine sediment metagenome</name>
    <dbReference type="NCBI Taxonomy" id="412755"/>
    <lineage>
        <taxon>unclassified sequences</taxon>
        <taxon>metagenomes</taxon>
        <taxon>ecological metagenomes</taxon>
    </lineage>
</organism>
<accession>X1CZL2</accession>
<protein>
    <submittedName>
        <fullName evidence="1">Uncharacterized protein</fullName>
    </submittedName>
</protein>
<proteinExistence type="predicted"/>
<comment type="caution">
    <text evidence="1">The sequence shown here is derived from an EMBL/GenBank/DDBJ whole genome shotgun (WGS) entry which is preliminary data.</text>
</comment>
<reference evidence="1" key="1">
    <citation type="journal article" date="2014" name="Front. Microbiol.">
        <title>High frequency of phylogenetically diverse reductive dehalogenase-homologous genes in deep subseafloor sedimentary metagenomes.</title>
        <authorList>
            <person name="Kawai M."/>
            <person name="Futagami T."/>
            <person name="Toyoda A."/>
            <person name="Takaki Y."/>
            <person name="Nishi S."/>
            <person name="Hori S."/>
            <person name="Arai W."/>
            <person name="Tsubouchi T."/>
            <person name="Morono Y."/>
            <person name="Uchiyama I."/>
            <person name="Ito T."/>
            <person name="Fujiyama A."/>
            <person name="Inagaki F."/>
            <person name="Takami H."/>
        </authorList>
    </citation>
    <scope>NUCLEOTIDE SEQUENCE</scope>
    <source>
        <strain evidence="1">Expedition CK06-06</strain>
    </source>
</reference>
<dbReference type="EMBL" id="BART01033994">
    <property type="protein sequence ID" value="GAH13327.1"/>
    <property type="molecule type" value="Genomic_DNA"/>
</dbReference>
<name>X1CZL2_9ZZZZ</name>
<gene>
    <name evidence="1" type="ORF">S01H4_58234</name>
</gene>
<sequence>MPITFFSKDLILKELENYLDGNLFFQENNIDASKTEIINSVYSSLKQLLKFCQGCPNHCLIYPYDKCTMFEDPFYALDLSEEITSNYILDKKETPLPKIHYSQKEILAKTNKIYMNLLNYSDRVSESNFTKISVEDLKFLFEQYNKDFFSGLLEDLLNKEQKYKLIFRLSSRMTKSGGSTSKIIKKDQTIYKISISSYLLFQSFSDIKRKIKINGIICKDR</sequence>
<dbReference type="AlphaFoldDB" id="X1CZL2"/>
<evidence type="ECO:0000313" key="1">
    <source>
        <dbReference type="EMBL" id="GAH13327.1"/>
    </source>
</evidence>
<feature type="non-terminal residue" evidence="1">
    <location>
        <position position="221"/>
    </location>
</feature>